<sequence>MLSNCRSLLKAKPLQTSFPHVGKILERDNVGDVLRARLACKHWHTCFTRCVARLTLYGAPVPLPAAANDYASASQPFPPPKPLATAQDWPHLELQAQAQLQQTQQLLQPDLSATPQEPLPHARMPPGLPRQHPSSPHPSARYGRHIQLIPSLAPTIKHVTVCGRACDLAGLRALAASLPSLTSLYLAASSYPAALPPQLQTQLQLTPQAAAPHEELNPVTTAAVAAAVDAKAAAAEAAPAGLDLLLVPRGGGGGGGGDGYWPPAPPRLEKLWVALHEDVPPYTLHQLLLLQGPSAVAVAPLRELGFLPPKAVGVDVSGVGASWVRPAFVRRMPYMDLSPLLDPRLAGVTRLVLPAMSNRREEQTPLPPAAAADARHRLPEQRQQQQQQEPPVQRQQQQRVQAPGHGQAGRTDGAYDSGSGPSPGPGALGFEDIVSRMTQLRSLTVLSQLLTSLELNFLSEWWMDAGDLCVLSRLAQLRRLKFSLDYGLECADVMSEDEQYEHGMYDTGPNLDKLPTDLETGAAMEMEMIETDAGMEGQVLEQGRDVANVAVVAVYDRQQGRRQRHELAGNVAGEVSGGQRRRKYDTVDELARAMAAVLGRGVVQRGRGARVSYGHILCLGLMTELRSLTLSFEVTPPPACTARPSPASGCSVAAEGRYDKADRTNQYDNPLLVLSRLRLLTELRIHIKQPQGSAYGIYEPSASDSGGAAFLVAAPMDDDVLGEGALAAVGRHGALRSLELRLKVFPPPTSSSNSPKPKWVTGAAGGGGGGGGAASSSMPGIGYGSYYALRAALARPGAAAAAATAAASGAVGIISLFDSSAVTPLGVSPQGPGSYAAGCGAQGYLPPLVQVDSGSSGAAAANDVAAAAAESVCRSVDWRERLLAAGVQGSEELLADVPYFVRPHHLPPTLTALDLTNAAFSAEWALCTQLAVPPPPAAATATAAAAPPPPPGTLLEPPRGSRREGALDPTRITDWHLVHLTACHPTLERLELYDIGDDGCGFGAAEAPDVKLHHRAVAQLGRLRYLYGLLVGSPSCVGGYTGGRRGGKP</sequence>
<dbReference type="GeneID" id="9624561"/>
<evidence type="ECO:0000313" key="3">
    <source>
        <dbReference type="Proteomes" id="UP000001058"/>
    </source>
</evidence>
<feature type="region of interest" description="Disordered" evidence="1">
    <location>
        <begin position="938"/>
        <end position="966"/>
    </location>
</feature>
<keyword evidence="3" id="KW-1185">Reference proteome</keyword>
<reference evidence="2 3" key="1">
    <citation type="journal article" date="2010" name="Science">
        <title>Genomic analysis of organismal complexity in the multicellular green alga Volvox carteri.</title>
        <authorList>
            <person name="Prochnik S.E."/>
            <person name="Umen J."/>
            <person name="Nedelcu A.M."/>
            <person name="Hallmann A."/>
            <person name="Miller S.M."/>
            <person name="Nishii I."/>
            <person name="Ferris P."/>
            <person name="Kuo A."/>
            <person name="Mitros T."/>
            <person name="Fritz-Laylin L.K."/>
            <person name="Hellsten U."/>
            <person name="Chapman J."/>
            <person name="Simakov O."/>
            <person name="Rensing S.A."/>
            <person name="Terry A."/>
            <person name="Pangilinan J."/>
            <person name="Kapitonov V."/>
            <person name="Jurka J."/>
            <person name="Salamov A."/>
            <person name="Shapiro H."/>
            <person name="Schmutz J."/>
            <person name="Grimwood J."/>
            <person name="Lindquist E."/>
            <person name="Lucas S."/>
            <person name="Grigoriev I.V."/>
            <person name="Schmitt R."/>
            <person name="Kirk D."/>
            <person name="Rokhsar D.S."/>
        </authorList>
    </citation>
    <scope>NUCLEOTIDE SEQUENCE [LARGE SCALE GENOMIC DNA]</scope>
    <source>
        <strain evidence="3">f. Nagariensis / Eve</strain>
    </source>
</reference>
<accession>D8U6T1</accession>
<evidence type="ECO:0000256" key="1">
    <source>
        <dbReference type="SAM" id="MobiDB-lite"/>
    </source>
</evidence>
<dbReference type="AlphaFoldDB" id="D8U6T1"/>
<organism evidence="3">
    <name type="scientific">Volvox carteri f. nagariensis</name>
    <dbReference type="NCBI Taxonomy" id="3068"/>
    <lineage>
        <taxon>Eukaryota</taxon>
        <taxon>Viridiplantae</taxon>
        <taxon>Chlorophyta</taxon>
        <taxon>core chlorophytes</taxon>
        <taxon>Chlorophyceae</taxon>
        <taxon>CS clade</taxon>
        <taxon>Chlamydomonadales</taxon>
        <taxon>Volvocaceae</taxon>
        <taxon>Volvox</taxon>
    </lineage>
</organism>
<dbReference type="EMBL" id="GL378363">
    <property type="protein sequence ID" value="EFJ44493.1"/>
    <property type="molecule type" value="Genomic_DNA"/>
</dbReference>
<protein>
    <submittedName>
        <fullName evidence="2">Uncharacterized protein</fullName>
    </submittedName>
</protein>
<feature type="region of interest" description="Disordered" evidence="1">
    <location>
        <begin position="356"/>
        <end position="430"/>
    </location>
</feature>
<feature type="region of interest" description="Disordered" evidence="1">
    <location>
        <begin position="112"/>
        <end position="141"/>
    </location>
</feature>
<feature type="compositionally biased region" description="Low complexity" evidence="1">
    <location>
        <begin position="381"/>
        <end position="401"/>
    </location>
</feature>
<evidence type="ECO:0000313" key="2">
    <source>
        <dbReference type="EMBL" id="EFJ44493.1"/>
    </source>
</evidence>
<proteinExistence type="predicted"/>
<dbReference type="STRING" id="3068.D8U6T1"/>
<dbReference type="Proteomes" id="UP000001058">
    <property type="component" value="Unassembled WGS sequence"/>
</dbReference>
<dbReference type="RefSeq" id="XP_002954343.1">
    <property type="nucleotide sequence ID" value="XM_002954297.1"/>
</dbReference>
<dbReference type="KEGG" id="vcn:VOLCADRAFT_95172"/>
<gene>
    <name evidence="2" type="ORF">VOLCADRAFT_95172</name>
</gene>
<feature type="region of interest" description="Disordered" evidence="1">
    <location>
        <begin position="746"/>
        <end position="766"/>
    </location>
</feature>
<name>D8U6T1_VOLCA</name>
<dbReference type="InParanoid" id="D8U6T1"/>
<dbReference type="OrthoDB" id="552821at2759"/>